<dbReference type="RefSeq" id="WP_045263584.1">
    <property type="nucleotide sequence ID" value="NZ_JYIV01000024.1"/>
</dbReference>
<dbReference type="PATRIC" id="fig|82380.10.peg.1694"/>
<gene>
    <name evidence="3" type="primary">pbpA</name>
    <name evidence="3" type="ORF">RN51_01684</name>
</gene>
<dbReference type="InterPro" id="IPR012338">
    <property type="entry name" value="Beta-lactam/transpept-like"/>
</dbReference>
<organism evidence="3 4">
    <name type="scientific">Microbacterium oxydans</name>
    <dbReference type="NCBI Taxonomy" id="82380"/>
    <lineage>
        <taxon>Bacteria</taxon>
        <taxon>Bacillati</taxon>
        <taxon>Actinomycetota</taxon>
        <taxon>Actinomycetes</taxon>
        <taxon>Micrococcales</taxon>
        <taxon>Microbacteriaceae</taxon>
        <taxon>Microbacterium</taxon>
    </lineage>
</organism>
<protein>
    <submittedName>
        <fullName evidence="3">Penicillin-binding protein A</fullName>
    </submittedName>
</protein>
<proteinExistence type="predicted"/>
<dbReference type="Proteomes" id="UP000033725">
    <property type="component" value="Unassembled WGS sequence"/>
</dbReference>
<dbReference type="EMBL" id="JYIV01000024">
    <property type="protein sequence ID" value="KJL22939.1"/>
    <property type="molecule type" value="Genomic_DNA"/>
</dbReference>
<dbReference type="Gene3D" id="3.40.710.10">
    <property type="entry name" value="DD-peptidase/beta-lactamase superfamily"/>
    <property type="match status" value="1"/>
</dbReference>
<reference evidence="3 4" key="1">
    <citation type="submission" date="2015-02" db="EMBL/GenBank/DDBJ databases">
        <title>Draft genome sequences of ten Microbacterium spp. with emphasis on heavy metal contaminated environments.</title>
        <authorList>
            <person name="Corretto E."/>
        </authorList>
    </citation>
    <scope>NUCLEOTIDE SEQUENCE [LARGE SCALE GENOMIC DNA]</scope>
    <source>
        <strain evidence="3 4">BEL163</strain>
    </source>
</reference>
<comment type="caution">
    <text evidence="3">The sequence shown here is derived from an EMBL/GenBank/DDBJ whole genome shotgun (WGS) entry which is preliminary data.</text>
</comment>
<dbReference type="InterPro" id="IPR050515">
    <property type="entry name" value="Beta-lactam/transpept"/>
</dbReference>
<dbReference type="GO" id="GO:0005886">
    <property type="term" value="C:plasma membrane"/>
    <property type="evidence" value="ECO:0007669"/>
    <property type="project" value="TreeGrafter"/>
</dbReference>
<dbReference type="SUPFAM" id="SSF56601">
    <property type="entry name" value="beta-lactamase/transpeptidase-like"/>
    <property type="match status" value="1"/>
</dbReference>
<evidence type="ECO:0000313" key="4">
    <source>
        <dbReference type="Proteomes" id="UP000033725"/>
    </source>
</evidence>
<feature type="domain" description="Penicillin binding protein A dimerisation" evidence="2">
    <location>
        <begin position="52"/>
        <end position="135"/>
    </location>
</feature>
<dbReference type="PANTHER" id="PTHR30627:SF24">
    <property type="entry name" value="PENICILLIN-BINDING PROTEIN 4B"/>
    <property type="match status" value="1"/>
</dbReference>
<evidence type="ECO:0000259" key="2">
    <source>
        <dbReference type="Pfam" id="PF21922"/>
    </source>
</evidence>
<dbReference type="AlphaFoldDB" id="A0A0F0KR35"/>
<dbReference type="InterPro" id="IPR001460">
    <property type="entry name" value="PCN-bd_Tpept"/>
</dbReference>
<dbReference type="GO" id="GO:0071972">
    <property type="term" value="F:peptidoglycan L,D-transpeptidase activity"/>
    <property type="evidence" value="ECO:0007669"/>
    <property type="project" value="TreeGrafter"/>
</dbReference>
<name>A0A0F0KR35_9MICO</name>
<dbReference type="OrthoDB" id="9766847at2"/>
<accession>A0A0F0KR35</accession>
<feature type="domain" description="Penicillin-binding protein transpeptidase" evidence="1">
    <location>
        <begin position="156"/>
        <end position="479"/>
    </location>
</feature>
<dbReference type="Pfam" id="PF21922">
    <property type="entry name" value="PBP_dimer_2"/>
    <property type="match status" value="1"/>
</dbReference>
<dbReference type="Gene3D" id="3.90.1310.10">
    <property type="entry name" value="Penicillin-binding protein 2a (Domain 2)"/>
    <property type="match status" value="1"/>
</dbReference>
<dbReference type="GO" id="GO:0071555">
    <property type="term" value="P:cell wall organization"/>
    <property type="evidence" value="ECO:0007669"/>
    <property type="project" value="TreeGrafter"/>
</dbReference>
<dbReference type="PANTHER" id="PTHR30627">
    <property type="entry name" value="PEPTIDOGLYCAN D,D-TRANSPEPTIDASE"/>
    <property type="match status" value="1"/>
</dbReference>
<dbReference type="InterPro" id="IPR054120">
    <property type="entry name" value="PBPA_dimer"/>
</dbReference>
<evidence type="ECO:0000259" key="1">
    <source>
        <dbReference type="Pfam" id="PF00905"/>
    </source>
</evidence>
<sequence>MTKELRRLSIIMLFMFIALFAATSWIQVVEADALAQNGNNKRTQLDSYEIQRGSIIVDGVAIASSVPSDDRYQFQRTYADAPIWEPVTGYFNPALGSSTGIEKAMNAELSGTGSNAFLGEVERILSGQPQRGYSVELSLNTAAQRAAYEALGGLKGAVVAMDPKTGRILAMVSTPGFDTNLMATHDADAANATYDQLVADANKPLSNRAIAGDLNPPGSTFKVVVAAAAYASGKWTPESTLPNPAVYTLPGSSNRVSNAWGSACGPGETVTIAEAIRLSCNIPMAELAVELGDDAIREMADKLGFNQSFDTPLTSTPSSYPRALDDAQTALTGFGQGKVTATPLQMAMVSAGLANDGIVMNPRMVDAVIGNDLSVIKAFQDSEFGRAMEADVANDVTAAMVASVATGAAQGARIDGIDVAGKTGTAENGNRPHTLWFTGFAPANDPAVAVAVVVEDGGGQGQSGSGDTIAAPIAKKVIEAVLGR</sequence>
<dbReference type="Pfam" id="PF00905">
    <property type="entry name" value="Transpeptidase"/>
    <property type="match status" value="1"/>
</dbReference>
<dbReference type="GO" id="GO:0008658">
    <property type="term" value="F:penicillin binding"/>
    <property type="evidence" value="ECO:0007669"/>
    <property type="project" value="InterPro"/>
</dbReference>
<evidence type="ECO:0000313" key="3">
    <source>
        <dbReference type="EMBL" id="KJL22939.1"/>
    </source>
</evidence>